<evidence type="ECO:0000313" key="2">
    <source>
        <dbReference type="EMBL" id="MBS7234298.1"/>
    </source>
</evidence>
<name>A0ABS5PJ08_9FLAO</name>
<feature type="non-terminal residue" evidence="1">
    <location>
        <position position="86"/>
    </location>
</feature>
<dbReference type="EMBL" id="JAGYVZ010000100">
    <property type="protein sequence ID" value="MBS7234298.1"/>
    <property type="molecule type" value="Genomic_DNA"/>
</dbReference>
<proteinExistence type="predicted"/>
<evidence type="ECO:0000313" key="3">
    <source>
        <dbReference type="Proteomes" id="UP000722625"/>
    </source>
</evidence>
<comment type="caution">
    <text evidence="1">The sequence shown here is derived from an EMBL/GenBank/DDBJ whole genome shotgun (WGS) entry which is preliminary data.</text>
</comment>
<reference evidence="1" key="2">
    <citation type="submission" date="2021-05" db="EMBL/GenBank/DDBJ databases">
        <authorList>
            <person name="Kralova S."/>
            <person name="Bezdicek M."/>
            <person name="Nykrynova M."/>
        </authorList>
    </citation>
    <scope>NUCLEOTIDE SEQUENCE</scope>
    <source>
        <strain evidence="1">CCM 8827</strain>
    </source>
</reference>
<reference evidence="1 3" key="1">
    <citation type="journal article" date="2018" name="Int. J. Syst. Evol. Microbiol.">
        <title>Flavobacterium chryseum sp. nov. and Flavobacterium psychroterrae sp. nov., novel environmental bacteria isolated from Antarctica.</title>
        <authorList>
            <person name="Kralova S."/>
            <person name="Svec P."/>
            <person name="Busse H.J."/>
            <person name="Stankova E."/>
            <person name="Vaczi P."/>
            <person name="Sedlacek I."/>
        </authorList>
    </citation>
    <scope>NUCLEOTIDE SEQUENCE [LARGE SCALE GENOMIC DNA]</scope>
    <source>
        <strain evidence="1 3">CCM 8827</strain>
    </source>
</reference>
<evidence type="ECO:0000313" key="1">
    <source>
        <dbReference type="EMBL" id="MBS7234297.1"/>
    </source>
</evidence>
<sequence>DLQTEKPYQKLVKSTSDAFDFAIKDNEMPEVMRTALQDNTRLFGSLKANAQLFEASKLLLTDDGKFKPFSVVTKDFDKLNVSYNQN</sequence>
<organism evidence="1 3">
    <name type="scientific">Flavobacterium psychroterrae</name>
    <dbReference type="NCBI Taxonomy" id="2133767"/>
    <lineage>
        <taxon>Bacteria</taxon>
        <taxon>Pseudomonadati</taxon>
        <taxon>Bacteroidota</taxon>
        <taxon>Flavobacteriia</taxon>
        <taxon>Flavobacteriales</taxon>
        <taxon>Flavobacteriaceae</taxon>
        <taxon>Flavobacterium</taxon>
    </lineage>
</organism>
<dbReference type="Proteomes" id="UP000722625">
    <property type="component" value="Unassembled WGS sequence"/>
</dbReference>
<keyword evidence="3" id="KW-1185">Reference proteome</keyword>
<accession>A0ABS5PJ08</accession>
<dbReference type="EMBL" id="JAGYVZ010000099">
    <property type="protein sequence ID" value="MBS7234297.1"/>
    <property type="molecule type" value="Genomic_DNA"/>
</dbReference>
<protein>
    <submittedName>
        <fullName evidence="1">Uncharacterized protein</fullName>
    </submittedName>
</protein>
<dbReference type="RefSeq" id="WP_213308306.1">
    <property type="nucleotide sequence ID" value="NZ_JAGYVZ010000099.1"/>
</dbReference>
<gene>
    <name evidence="1" type="ORF">KHA90_25230</name>
    <name evidence="2" type="ORF">KHA90_25235</name>
</gene>
<feature type="non-terminal residue" evidence="1">
    <location>
        <position position="1"/>
    </location>
</feature>